<feature type="region of interest" description="Disordered" evidence="1">
    <location>
        <begin position="1"/>
        <end position="21"/>
    </location>
</feature>
<sequence length="21" mass="2596">MKPRIKKHKQKDIFLSLTQKQ</sequence>
<proteinExistence type="predicted"/>
<organism evidence="2">
    <name type="scientific">Rhizophora mucronata</name>
    <name type="common">Asiatic mangrove</name>
    <dbReference type="NCBI Taxonomy" id="61149"/>
    <lineage>
        <taxon>Eukaryota</taxon>
        <taxon>Viridiplantae</taxon>
        <taxon>Streptophyta</taxon>
        <taxon>Embryophyta</taxon>
        <taxon>Tracheophyta</taxon>
        <taxon>Spermatophyta</taxon>
        <taxon>Magnoliopsida</taxon>
        <taxon>eudicotyledons</taxon>
        <taxon>Gunneridae</taxon>
        <taxon>Pentapetalae</taxon>
        <taxon>rosids</taxon>
        <taxon>fabids</taxon>
        <taxon>Malpighiales</taxon>
        <taxon>Rhizophoraceae</taxon>
        <taxon>Rhizophora</taxon>
    </lineage>
</organism>
<dbReference type="EMBL" id="GGEC01086914">
    <property type="protein sequence ID" value="MBX67398.1"/>
    <property type="molecule type" value="Transcribed_RNA"/>
</dbReference>
<dbReference type="AlphaFoldDB" id="A0A2P2QK58"/>
<evidence type="ECO:0000256" key="1">
    <source>
        <dbReference type="SAM" id="MobiDB-lite"/>
    </source>
</evidence>
<reference evidence="2" key="1">
    <citation type="submission" date="2018-02" db="EMBL/GenBank/DDBJ databases">
        <title>Rhizophora mucronata_Transcriptome.</title>
        <authorList>
            <person name="Meera S.P."/>
            <person name="Sreeshan A."/>
            <person name="Augustine A."/>
        </authorList>
    </citation>
    <scope>NUCLEOTIDE SEQUENCE</scope>
    <source>
        <tissue evidence="2">Leaf</tissue>
    </source>
</reference>
<evidence type="ECO:0000313" key="2">
    <source>
        <dbReference type="EMBL" id="MBX67398.1"/>
    </source>
</evidence>
<feature type="compositionally biased region" description="Basic residues" evidence="1">
    <location>
        <begin position="1"/>
        <end position="10"/>
    </location>
</feature>
<accession>A0A2P2QK58</accession>
<name>A0A2P2QK58_RHIMU</name>
<protein>
    <submittedName>
        <fullName evidence="2">Uncharacterized protein</fullName>
    </submittedName>
</protein>